<dbReference type="GO" id="GO:0003774">
    <property type="term" value="F:cytoskeletal motor activity"/>
    <property type="evidence" value="ECO:0007669"/>
    <property type="project" value="InterPro"/>
</dbReference>
<evidence type="ECO:0000256" key="6">
    <source>
        <dbReference type="ARBA" id="ARBA00023136"/>
    </source>
</evidence>
<evidence type="ECO:0000256" key="5">
    <source>
        <dbReference type="ARBA" id="ARBA00022729"/>
    </source>
</evidence>
<dbReference type="PRINTS" id="PR01008">
    <property type="entry name" value="FLGLRINGFLGH"/>
</dbReference>
<dbReference type="AlphaFoldDB" id="A0A9Q5VKL8"/>
<evidence type="ECO:0000256" key="8">
    <source>
        <dbReference type="ARBA" id="ARBA00023143"/>
    </source>
</evidence>
<evidence type="ECO:0000256" key="10">
    <source>
        <dbReference type="ARBA" id="ARBA00023288"/>
    </source>
</evidence>
<evidence type="ECO:0000256" key="1">
    <source>
        <dbReference type="ARBA" id="ARBA00002591"/>
    </source>
</evidence>
<accession>A0A9Q5VKL8</accession>
<keyword evidence="8 11" id="KW-0975">Bacterial flagellum</keyword>
<comment type="similarity">
    <text evidence="3 11">Belongs to the FlgH family.</text>
</comment>
<evidence type="ECO:0000256" key="3">
    <source>
        <dbReference type="ARBA" id="ARBA00006929"/>
    </source>
</evidence>
<evidence type="ECO:0000313" key="13">
    <source>
        <dbReference type="Proteomes" id="UP000422232"/>
    </source>
</evidence>
<keyword evidence="10" id="KW-0449">Lipoprotein</keyword>
<comment type="subcellular location">
    <subcellularLocation>
        <location evidence="11">Cell outer membrane</location>
    </subcellularLocation>
    <subcellularLocation>
        <location evidence="11">Bacterial flagellum basal body</location>
    </subcellularLocation>
    <subcellularLocation>
        <location evidence="2">Membrane</location>
        <topology evidence="2">Lipid-anchor</topology>
    </subcellularLocation>
</comment>
<dbReference type="GO" id="GO:0071973">
    <property type="term" value="P:bacterial-type flagellum-dependent cell motility"/>
    <property type="evidence" value="ECO:0007669"/>
    <property type="project" value="InterPro"/>
</dbReference>
<keyword evidence="9 11" id="KW-0998">Cell outer membrane</keyword>
<name>A0A9Q5VKL8_PISSA</name>
<reference evidence="12 13" key="1">
    <citation type="submission" date="2019-04" db="EMBL/GenBank/DDBJ databases">
        <title>Complete genome sequencing of Piscirickettsia salmonis strain Psal-009.</title>
        <authorList>
            <person name="Schober I."/>
            <person name="Bunk B."/>
            <person name="Sproer C."/>
            <person name="Carril G.P."/>
            <person name="Riedel T."/>
            <person name="Flores-Herrera P.A."/>
            <person name="Nourdin-Galindo G."/>
            <person name="Marshall S.H."/>
            <person name="Overmann J."/>
        </authorList>
    </citation>
    <scope>NUCLEOTIDE SEQUENCE [LARGE SCALE GENOMIC DNA]</scope>
    <source>
        <strain evidence="12 13">Psal-009</strain>
    </source>
</reference>
<dbReference type="HAMAP" id="MF_00415">
    <property type="entry name" value="FlgH"/>
    <property type="match status" value="1"/>
</dbReference>
<protein>
    <recommendedName>
        <fullName evidence="11">Flagellar L-ring protein</fullName>
    </recommendedName>
    <alternativeName>
        <fullName evidence="11">Basal body L-ring protein</fullName>
    </alternativeName>
</protein>
<evidence type="ECO:0000313" key="12">
    <source>
        <dbReference type="EMBL" id="QGO06419.1"/>
    </source>
</evidence>
<dbReference type="NCBIfam" id="NF001304">
    <property type="entry name" value="PRK00249.1-4"/>
    <property type="match status" value="1"/>
</dbReference>
<evidence type="ECO:0000256" key="2">
    <source>
        <dbReference type="ARBA" id="ARBA00004635"/>
    </source>
</evidence>
<evidence type="ECO:0000256" key="7">
    <source>
        <dbReference type="ARBA" id="ARBA00023139"/>
    </source>
</evidence>
<dbReference type="RefSeq" id="WP_016210272.1">
    <property type="nucleotide sequence ID" value="NZ_CP171655.2"/>
</dbReference>
<sequence length="236" mass="25794">MIMRSLWQAAQVVLLAMMVSLLNGCSYVVGPEPGDPRYAPIPPAAAHIPQYQGGAIYQTRYGASLYNTTLPFQVGDVLTVEFNESNKASKKADNKIEKKDELTMDGSALPAAAKSIPFLGHLVDENWQVSQERKFQGKGDAKQENSLSGSITVTVSRILANGNLVIRGEKWMKLNSGREYIRLSGIVRADDIDASNTIQSTKIADARIAYSGTGSFADSSRQGWLSRFFGSVIWPF</sequence>
<keyword evidence="5" id="KW-0732">Signal</keyword>
<dbReference type="InterPro" id="IPR000527">
    <property type="entry name" value="Flag_Lring"/>
</dbReference>
<comment type="subunit">
    <text evidence="4 11">The basal body constitutes a major portion of the flagellar organelle and consists of four rings (L,P,S, and M) mounted on a central rod.</text>
</comment>
<organism evidence="12 13">
    <name type="scientific">Piscirickettsia salmonis</name>
    <dbReference type="NCBI Taxonomy" id="1238"/>
    <lineage>
        <taxon>Bacteria</taxon>
        <taxon>Pseudomonadati</taxon>
        <taxon>Pseudomonadota</taxon>
        <taxon>Gammaproteobacteria</taxon>
        <taxon>Thiotrichales</taxon>
        <taxon>Piscirickettsiaceae</taxon>
        <taxon>Piscirickettsia</taxon>
    </lineage>
</organism>
<keyword evidence="6 11" id="KW-0472">Membrane</keyword>
<dbReference type="PANTHER" id="PTHR34933">
    <property type="entry name" value="FLAGELLAR L-RING PROTEIN"/>
    <property type="match status" value="1"/>
</dbReference>
<dbReference type="EMBL" id="CP038908">
    <property type="protein sequence ID" value="QGO06419.1"/>
    <property type="molecule type" value="Genomic_DNA"/>
</dbReference>
<proteinExistence type="inferred from homology"/>
<comment type="function">
    <text evidence="1 11">Assembles around the rod to form the L-ring and probably protects the motor/basal body from shearing forces during rotation.</text>
</comment>
<dbReference type="Pfam" id="PF02107">
    <property type="entry name" value="FlgH"/>
    <property type="match status" value="1"/>
</dbReference>
<evidence type="ECO:0000256" key="4">
    <source>
        <dbReference type="ARBA" id="ARBA00011439"/>
    </source>
</evidence>
<keyword evidence="7" id="KW-0564">Palmitate</keyword>
<gene>
    <name evidence="11 12" type="primary">flgH</name>
    <name evidence="12" type="ORF">Psal009_02334</name>
</gene>
<evidence type="ECO:0000256" key="11">
    <source>
        <dbReference type="HAMAP-Rule" id="MF_00415"/>
    </source>
</evidence>
<dbReference type="GO" id="GO:0009427">
    <property type="term" value="C:bacterial-type flagellum basal body, distal rod, L ring"/>
    <property type="evidence" value="ECO:0007669"/>
    <property type="project" value="InterPro"/>
</dbReference>
<dbReference type="PANTHER" id="PTHR34933:SF1">
    <property type="entry name" value="FLAGELLAR L-RING PROTEIN"/>
    <property type="match status" value="1"/>
</dbReference>
<dbReference type="GO" id="GO:0009279">
    <property type="term" value="C:cell outer membrane"/>
    <property type="evidence" value="ECO:0007669"/>
    <property type="project" value="UniProtKB-SubCell"/>
</dbReference>
<dbReference type="Proteomes" id="UP000422232">
    <property type="component" value="Chromosome"/>
</dbReference>
<evidence type="ECO:0000256" key="9">
    <source>
        <dbReference type="ARBA" id="ARBA00023237"/>
    </source>
</evidence>
<keyword evidence="13" id="KW-1185">Reference proteome</keyword>